<evidence type="ECO:0000313" key="2">
    <source>
        <dbReference type="Proteomes" id="UP000053660"/>
    </source>
</evidence>
<gene>
    <name evidence="1" type="ORF">OESDEN_06470</name>
</gene>
<organism evidence="1 2">
    <name type="scientific">Oesophagostomum dentatum</name>
    <name type="common">Nodular worm</name>
    <dbReference type="NCBI Taxonomy" id="61180"/>
    <lineage>
        <taxon>Eukaryota</taxon>
        <taxon>Metazoa</taxon>
        <taxon>Ecdysozoa</taxon>
        <taxon>Nematoda</taxon>
        <taxon>Chromadorea</taxon>
        <taxon>Rhabditida</taxon>
        <taxon>Rhabditina</taxon>
        <taxon>Rhabditomorpha</taxon>
        <taxon>Strongyloidea</taxon>
        <taxon>Strongylidae</taxon>
        <taxon>Oesophagostomum</taxon>
    </lineage>
</organism>
<name>A0A0B1TBY5_OESDE</name>
<accession>A0A0B1TBY5</accession>
<dbReference type="OrthoDB" id="5856472at2759"/>
<keyword evidence="2" id="KW-1185">Reference proteome</keyword>
<protein>
    <submittedName>
        <fullName evidence="1">Uncharacterized protein</fullName>
    </submittedName>
</protein>
<dbReference type="Proteomes" id="UP000053660">
    <property type="component" value="Unassembled WGS sequence"/>
</dbReference>
<reference evidence="1 2" key="1">
    <citation type="submission" date="2014-03" db="EMBL/GenBank/DDBJ databases">
        <title>Draft genome of the hookworm Oesophagostomum dentatum.</title>
        <authorList>
            <person name="Mitreva M."/>
        </authorList>
    </citation>
    <scope>NUCLEOTIDE SEQUENCE [LARGE SCALE GENOMIC DNA]</scope>
    <source>
        <strain evidence="1 2">OD-Hann</strain>
    </source>
</reference>
<dbReference type="AlphaFoldDB" id="A0A0B1TBY5"/>
<evidence type="ECO:0000313" key="1">
    <source>
        <dbReference type="EMBL" id="KHJ93616.1"/>
    </source>
</evidence>
<dbReference type="EMBL" id="KN550686">
    <property type="protein sequence ID" value="KHJ93616.1"/>
    <property type="molecule type" value="Genomic_DNA"/>
</dbReference>
<proteinExistence type="predicted"/>
<sequence length="138" mass="16000">MDHVRTRWALQNSPELCVLTPLSSPLAPYMLAGVTVTTREPCNRLAFAVKVIEGPNVEHIPIYFCVSSVHRKFNERNNYIASKKRKRTFRELKSCLKPFHIDVQDLLEHPPKNKTVRFLIFVLLLWFLGREVSLVSIL</sequence>